<evidence type="ECO:0000256" key="1">
    <source>
        <dbReference type="SAM" id="SignalP"/>
    </source>
</evidence>
<organism evidence="3 4">
    <name type="scientific">Polarella glacialis</name>
    <name type="common">Dinoflagellate</name>
    <dbReference type="NCBI Taxonomy" id="89957"/>
    <lineage>
        <taxon>Eukaryota</taxon>
        <taxon>Sar</taxon>
        <taxon>Alveolata</taxon>
        <taxon>Dinophyceae</taxon>
        <taxon>Suessiales</taxon>
        <taxon>Suessiaceae</taxon>
        <taxon>Polarella</taxon>
    </lineage>
</organism>
<feature type="signal peptide" evidence="1">
    <location>
        <begin position="1"/>
        <end position="17"/>
    </location>
</feature>
<reference evidence="3" key="1">
    <citation type="submission" date="2021-02" db="EMBL/GenBank/DDBJ databases">
        <authorList>
            <person name="Dougan E. K."/>
            <person name="Rhodes N."/>
            <person name="Thang M."/>
            <person name="Chan C."/>
        </authorList>
    </citation>
    <scope>NUCLEOTIDE SEQUENCE</scope>
</reference>
<proteinExistence type="predicted"/>
<dbReference type="CDD" id="cd02440">
    <property type="entry name" value="AdoMet_MTases"/>
    <property type="match status" value="1"/>
</dbReference>
<feature type="chain" id="PRO_5032902343" description="Methyltransferase type 11 domain-containing protein" evidence="1">
    <location>
        <begin position="18"/>
        <end position="441"/>
    </location>
</feature>
<evidence type="ECO:0000259" key="2">
    <source>
        <dbReference type="Pfam" id="PF08241"/>
    </source>
</evidence>
<dbReference type="InterPro" id="IPR013216">
    <property type="entry name" value="Methyltransf_11"/>
</dbReference>
<comment type="caution">
    <text evidence="3">The sequence shown here is derived from an EMBL/GenBank/DDBJ whole genome shotgun (WGS) entry which is preliminary data.</text>
</comment>
<evidence type="ECO:0000313" key="4">
    <source>
        <dbReference type="Proteomes" id="UP000626109"/>
    </source>
</evidence>
<dbReference type="SUPFAM" id="SSF53335">
    <property type="entry name" value="S-adenosyl-L-methionine-dependent methyltransferases"/>
    <property type="match status" value="1"/>
</dbReference>
<dbReference type="Pfam" id="PF08241">
    <property type="entry name" value="Methyltransf_11"/>
    <property type="match status" value="1"/>
</dbReference>
<dbReference type="InterPro" id="IPR029063">
    <property type="entry name" value="SAM-dependent_MTases_sf"/>
</dbReference>
<dbReference type="EMBL" id="CAJNNW010026818">
    <property type="protein sequence ID" value="CAE8687911.1"/>
    <property type="molecule type" value="Genomic_DNA"/>
</dbReference>
<feature type="domain" description="Methyltransferase type 11" evidence="2">
    <location>
        <begin position="261"/>
        <end position="350"/>
    </location>
</feature>
<dbReference type="AlphaFoldDB" id="A0A813JVW3"/>
<accession>A0A813JVW3</accession>
<dbReference type="GO" id="GO:0008757">
    <property type="term" value="F:S-adenosylmethionine-dependent methyltransferase activity"/>
    <property type="evidence" value="ECO:0007669"/>
    <property type="project" value="InterPro"/>
</dbReference>
<evidence type="ECO:0000313" key="3">
    <source>
        <dbReference type="EMBL" id="CAE8687911.1"/>
    </source>
</evidence>
<gene>
    <name evidence="3" type="ORF">PGLA2088_LOCUS25653</name>
</gene>
<protein>
    <recommendedName>
        <fullName evidence="2">Methyltransferase type 11 domain-containing protein</fullName>
    </recommendedName>
</protein>
<keyword evidence="1" id="KW-0732">Signal</keyword>
<name>A0A813JVW3_POLGL</name>
<sequence length="441" mass="48518">MPFFYGLVFMLWAHKTALPIAGSAVSCATATSHWKSALGGHRRDVVMHCMSISGSFQLASPHVKETSELRRTRPGAAGALLRRSRERGVDSVEGSRRKTDFVGYGQWVPVDHLEQFPAGSLDVVVDAGPRLAEQGLVMDLTRFRWDALGKVEELLRLAASDLMLLRQGGRFITLITGEPREFLVGFLASFPVEVREPPGQPSNGPGLFEFVVTQPVTPEILQAVLEREVLSERSHRRYANVLQTTLSNCSQQLGVQSPRLLDVGGGDGHMAEWWADMGYDVSLLEVDPSSASAAAQRLGGDKVTLHDGVSAWPYPDNSFDVCLLLFVLHHIASEESVRRTLSEAARVSRHQVLVMEDQPRDAPTSGLCRLAVAVTAEHFRPFGQDPAKYMYNIRSDAVWRALFVSAGLRMHGTVAIPGTLQHPVAHRLYDLRPPACLSEDV</sequence>
<dbReference type="Proteomes" id="UP000626109">
    <property type="component" value="Unassembled WGS sequence"/>
</dbReference>
<dbReference type="Gene3D" id="3.40.50.150">
    <property type="entry name" value="Vaccinia Virus protein VP39"/>
    <property type="match status" value="1"/>
</dbReference>